<feature type="domain" description="DNA2/NAM7 helicase helicase" evidence="3">
    <location>
        <begin position="302"/>
        <end position="478"/>
    </location>
</feature>
<feature type="domain" description="DNA2/NAM7 helicase helicase" evidence="3">
    <location>
        <begin position="784"/>
        <end position="974"/>
    </location>
</feature>
<evidence type="ECO:0000313" key="5">
    <source>
        <dbReference type="EMBL" id="MFC4714281.1"/>
    </source>
</evidence>
<dbReference type="InterPro" id="IPR047187">
    <property type="entry name" value="SF1_C_Upf1"/>
</dbReference>
<feature type="region of interest" description="Disordered" evidence="2">
    <location>
        <begin position="456"/>
        <end position="482"/>
    </location>
</feature>
<feature type="coiled-coil region" evidence="1">
    <location>
        <begin position="776"/>
        <end position="803"/>
    </location>
</feature>
<comment type="caution">
    <text evidence="5">The sequence shown here is derived from an EMBL/GenBank/DDBJ whole genome shotgun (WGS) entry which is preliminary data.</text>
</comment>
<dbReference type="Gene3D" id="3.40.50.300">
    <property type="entry name" value="P-loop containing nucleotide triphosphate hydrolases"/>
    <property type="match status" value="3"/>
</dbReference>
<evidence type="ECO:0000259" key="4">
    <source>
        <dbReference type="Pfam" id="PF13087"/>
    </source>
</evidence>
<dbReference type="Proteomes" id="UP001595932">
    <property type="component" value="Unassembled WGS sequence"/>
</dbReference>
<dbReference type="RefSeq" id="WP_377280006.1">
    <property type="nucleotide sequence ID" value="NZ_JBHSGL010000015.1"/>
</dbReference>
<evidence type="ECO:0000256" key="2">
    <source>
        <dbReference type="SAM" id="MobiDB-lite"/>
    </source>
</evidence>
<evidence type="ECO:0000313" key="6">
    <source>
        <dbReference type="Proteomes" id="UP001595932"/>
    </source>
</evidence>
<evidence type="ECO:0000256" key="1">
    <source>
        <dbReference type="SAM" id="Coils"/>
    </source>
</evidence>
<dbReference type="CDD" id="cd17934">
    <property type="entry name" value="DEXXQc_Upf1-like"/>
    <property type="match status" value="1"/>
</dbReference>
<keyword evidence="1" id="KW-0175">Coiled coil</keyword>
<dbReference type="Gene3D" id="2.40.30.270">
    <property type="match status" value="1"/>
</dbReference>
<dbReference type="EMBL" id="JBHSGL010000015">
    <property type="protein sequence ID" value="MFC4714281.1"/>
    <property type="molecule type" value="Genomic_DNA"/>
</dbReference>
<dbReference type="Pfam" id="PF13087">
    <property type="entry name" value="AAA_12"/>
    <property type="match status" value="1"/>
</dbReference>
<dbReference type="CDD" id="cd18808">
    <property type="entry name" value="SF1_C_Upf1"/>
    <property type="match status" value="1"/>
</dbReference>
<dbReference type="PANTHER" id="PTHR10887">
    <property type="entry name" value="DNA2/NAM7 HELICASE FAMILY"/>
    <property type="match status" value="1"/>
</dbReference>
<keyword evidence="6" id="KW-1185">Reference proteome</keyword>
<reference evidence="6" key="1">
    <citation type="journal article" date="2019" name="Int. J. Syst. Evol. Microbiol.">
        <title>The Global Catalogue of Microorganisms (GCM) 10K type strain sequencing project: providing services to taxonomists for standard genome sequencing and annotation.</title>
        <authorList>
            <consortium name="The Broad Institute Genomics Platform"/>
            <consortium name="The Broad Institute Genome Sequencing Center for Infectious Disease"/>
            <person name="Wu L."/>
            <person name="Ma J."/>
        </authorList>
    </citation>
    <scope>NUCLEOTIDE SEQUENCE [LARGE SCALE GENOMIC DNA]</scope>
    <source>
        <strain evidence="6">CGMCC 1.12151</strain>
    </source>
</reference>
<dbReference type="InterPro" id="IPR027417">
    <property type="entry name" value="P-loop_NTPase"/>
</dbReference>
<protein>
    <submittedName>
        <fullName evidence="5">AAA domain-containing protein</fullName>
    </submittedName>
</protein>
<dbReference type="InterPro" id="IPR041679">
    <property type="entry name" value="DNA2/NAM7-like_C"/>
</dbReference>
<accession>A0ABV9MGP0</accession>
<feature type="domain" description="DNA2/NAM7 helicase-like C-terminal" evidence="4">
    <location>
        <begin position="1004"/>
        <end position="1219"/>
    </location>
</feature>
<evidence type="ECO:0000259" key="3">
    <source>
        <dbReference type="Pfam" id="PF13086"/>
    </source>
</evidence>
<organism evidence="5 6">
    <name type="scientific">Planococcus dechangensis</name>
    <dbReference type="NCBI Taxonomy" id="1176255"/>
    <lineage>
        <taxon>Bacteria</taxon>
        <taxon>Bacillati</taxon>
        <taxon>Bacillota</taxon>
        <taxon>Bacilli</taxon>
        <taxon>Bacillales</taxon>
        <taxon>Caryophanaceae</taxon>
        <taxon>Planococcus</taxon>
    </lineage>
</organism>
<proteinExistence type="predicted"/>
<gene>
    <name evidence="5" type="ORF">ACFO5U_15630</name>
</gene>
<dbReference type="Pfam" id="PF13086">
    <property type="entry name" value="AAA_11"/>
    <property type="match status" value="2"/>
</dbReference>
<feature type="coiled-coil region" evidence="1">
    <location>
        <begin position="513"/>
        <end position="553"/>
    </location>
</feature>
<name>A0ABV9MGP0_9BACL</name>
<dbReference type="PANTHER" id="PTHR10887:SF495">
    <property type="entry name" value="HELICASE SENATAXIN ISOFORM X1-RELATED"/>
    <property type="match status" value="1"/>
</dbReference>
<sequence>MAAQTKTYNTSLRLTKTASEKMRGFGISERSFFMADKPFQVFLERYPQSADGSLSVALFFGLEETRRLTDEANGQLIVLHCVFANHQLLVTNVTLRKAYQALGTNWQREESIAFNNSRDPVPVAFINMINRMTPAKERSDYVKKRISSWEGYLKIQEQGMDIPDIKTGYSNLAFSHDFSRITLTGCRMNDNEWKNLRNLSVRLTGIEGDVGSVTKTKNRTIEVELNTYIIKQLREKGHALSKKEVVFSNFAALSQIRRLRQGFTNLEKGLAVNPQLDRLLFEEEPKVAALKELETLSFHNRLNEFQQQAVTGAMSAEDLYVIQGPPGTGKTTVISEICLQNAKKGLRTLVASQSNLAVDNALGRLLAHKDIRILRVGRTESIEEDGKKFIEENVGQYWKDHTLKEITSQYEARKLRGIEIDKKLSATAQAYAELQPVFDHLKKAVEDKKQAQKRQRELQSSIEQQHNHMRTSELEKQQATNSKQQIAGEIETLLASIGKTQELLDSGKDDEWFESEQQRIAETIRQLERAQQLIRVTEQITALRRDMASVEQQRDDVMALVNTKEAVLETVDSLKKVDSLMQVMAEQQIQEVPAITFSLSKLDMIRDKMAERKKLENYNSSVTSAIGYVEKLLAPSGMNIAQVKERALAQSESFTSADIDQFLDQLRALLKSSQQIDSAVLAKALTGLYKRQNDVWRRGAMLKASEVYIDESKRAFGQLKKALSSELDKQHQHYLALDEKGLEQWERQRFELDRLDQQAKQLAVAIDIPADIEQAIAEQKAQLDQLKQDQAVFKQAATRLEQQQAQHAEQTKAFAVTESKIIDIDAELAQAAGRIAVKERELASLSELLASDPQAEYEETAKQLASLSFDQESLKQEQKNLPLLQSVQKKWLELLESASGHDLDEIRKLYIKHANVIGTTCVASARKDFQDNYPVFDVVIIDEVSKATPPELLLPMLKGKKVILVGDHHQLPPLLGNDTLEETLEEMIKEGSGFEEKRELEKLLEESLFERLYKNLPESHKTMLAIQYRMHEDIMETIAPFYKHENVQLQCGLADSDNERDHFLESASVKRENHLMWLDLPNEPAYFEERMSGGKSLYNPSELSEISRLLVELNEATGEAKQAGRMGEHELKTVGVISFYGEQVKRLQRMIDQELRLPHLTIRTGTVDRFQGSEMEIILLSMVRNNRGDRGDIGFARDYRRLNVALSRAKQLLVMIGSSEMFTKRAKKVETKQMYQHVLDIAEQKNGVKVLQKG</sequence>
<dbReference type="InterPro" id="IPR045055">
    <property type="entry name" value="DNA2/NAM7-like"/>
</dbReference>
<dbReference type="InterPro" id="IPR041677">
    <property type="entry name" value="DNA2/NAM7_AAA_11"/>
</dbReference>
<dbReference type="SUPFAM" id="SSF52540">
    <property type="entry name" value="P-loop containing nucleoside triphosphate hydrolases"/>
    <property type="match status" value="1"/>
</dbReference>